<dbReference type="Proteomes" id="UP000324222">
    <property type="component" value="Unassembled WGS sequence"/>
</dbReference>
<dbReference type="EMBL" id="VSRR010010736">
    <property type="protein sequence ID" value="MPC52254.1"/>
    <property type="molecule type" value="Genomic_DNA"/>
</dbReference>
<proteinExistence type="predicted"/>
<keyword evidence="2" id="KW-1185">Reference proteome</keyword>
<comment type="caution">
    <text evidence="1">The sequence shown here is derived from an EMBL/GenBank/DDBJ whole genome shotgun (WGS) entry which is preliminary data.</text>
</comment>
<evidence type="ECO:0000313" key="1">
    <source>
        <dbReference type="EMBL" id="MPC52254.1"/>
    </source>
</evidence>
<gene>
    <name evidence="1" type="ORF">E2C01_046117</name>
</gene>
<reference evidence="1 2" key="1">
    <citation type="submission" date="2019-05" db="EMBL/GenBank/DDBJ databases">
        <title>Another draft genome of Portunus trituberculatus and its Hox gene families provides insights of decapod evolution.</title>
        <authorList>
            <person name="Jeong J.-H."/>
            <person name="Song I."/>
            <person name="Kim S."/>
            <person name="Choi T."/>
            <person name="Kim D."/>
            <person name="Ryu S."/>
            <person name="Kim W."/>
        </authorList>
    </citation>
    <scope>NUCLEOTIDE SEQUENCE [LARGE SCALE GENOMIC DNA]</scope>
    <source>
        <tissue evidence="1">Muscle</tissue>
    </source>
</reference>
<accession>A0A5B7G6R4</accession>
<name>A0A5B7G6R4_PORTR</name>
<dbReference type="AlphaFoldDB" id="A0A5B7G6R4"/>
<organism evidence="1 2">
    <name type="scientific">Portunus trituberculatus</name>
    <name type="common">Swimming crab</name>
    <name type="synonym">Neptunus trituberculatus</name>
    <dbReference type="NCBI Taxonomy" id="210409"/>
    <lineage>
        <taxon>Eukaryota</taxon>
        <taxon>Metazoa</taxon>
        <taxon>Ecdysozoa</taxon>
        <taxon>Arthropoda</taxon>
        <taxon>Crustacea</taxon>
        <taxon>Multicrustacea</taxon>
        <taxon>Malacostraca</taxon>
        <taxon>Eumalacostraca</taxon>
        <taxon>Eucarida</taxon>
        <taxon>Decapoda</taxon>
        <taxon>Pleocyemata</taxon>
        <taxon>Brachyura</taxon>
        <taxon>Eubrachyura</taxon>
        <taxon>Portunoidea</taxon>
        <taxon>Portunidae</taxon>
        <taxon>Portuninae</taxon>
        <taxon>Portunus</taxon>
    </lineage>
</organism>
<protein>
    <submittedName>
        <fullName evidence="1">Uncharacterized protein</fullName>
    </submittedName>
</protein>
<sequence length="72" mass="8193">MVLKGLRKRTHTNALVAKTVKTESNTDCLVLMNAIFSKNVKRRNCSTAFTDPIQVFLSCQPEEGRQRRNRLG</sequence>
<evidence type="ECO:0000313" key="2">
    <source>
        <dbReference type="Proteomes" id="UP000324222"/>
    </source>
</evidence>